<evidence type="ECO:0000256" key="5">
    <source>
        <dbReference type="ARBA" id="ARBA00022729"/>
    </source>
</evidence>
<comment type="catalytic activity">
    <reaction evidence="13">
        <text>L-tyrosyl-[protein] + ATP = O-phospho-L-tyrosyl-[protein] + ADP + H(+)</text>
        <dbReference type="Rhea" id="RHEA:10596"/>
        <dbReference type="Rhea" id="RHEA-COMP:10136"/>
        <dbReference type="Rhea" id="RHEA-COMP:20101"/>
        <dbReference type="ChEBI" id="CHEBI:15378"/>
        <dbReference type="ChEBI" id="CHEBI:30616"/>
        <dbReference type="ChEBI" id="CHEBI:46858"/>
        <dbReference type="ChEBI" id="CHEBI:61978"/>
        <dbReference type="ChEBI" id="CHEBI:456216"/>
        <dbReference type="EC" id="2.7.10.1"/>
    </reaction>
</comment>
<keyword evidence="4" id="KW-0812">Transmembrane</keyword>
<evidence type="ECO:0000256" key="6">
    <source>
        <dbReference type="ARBA" id="ARBA00022741"/>
    </source>
</evidence>
<evidence type="ECO:0000259" key="15">
    <source>
        <dbReference type="PROSITE" id="PS50011"/>
    </source>
</evidence>
<name>A0A6P8I781_ACTTE</name>
<keyword evidence="12" id="KW-0325">Glycoprotein</keyword>
<dbReference type="GO" id="GO:0004714">
    <property type="term" value="F:transmembrane receptor protein tyrosine kinase activity"/>
    <property type="evidence" value="ECO:0007669"/>
    <property type="project" value="UniProtKB-EC"/>
</dbReference>
<dbReference type="PROSITE" id="PS00109">
    <property type="entry name" value="PROTEIN_KINASE_TYR"/>
    <property type="match status" value="1"/>
</dbReference>
<evidence type="ECO:0000256" key="2">
    <source>
        <dbReference type="ARBA" id="ARBA00011902"/>
    </source>
</evidence>
<feature type="region of interest" description="Disordered" evidence="14">
    <location>
        <begin position="296"/>
        <end position="317"/>
    </location>
</feature>
<keyword evidence="10" id="KW-0472">Membrane</keyword>
<dbReference type="CDD" id="cd00192">
    <property type="entry name" value="PTKc"/>
    <property type="match status" value="1"/>
</dbReference>
<keyword evidence="3" id="KW-0808">Transferase</keyword>
<dbReference type="Proteomes" id="UP000515163">
    <property type="component" value="Unplaced"/>
</dbReference>
<keyword evidence="8" id="KW-0067">ATP-binding</keyword>
<evidence type="ECO:0000256" key="8">
    <source>
        <dbReference type="ARBA" id="ARBA00022840"/>
    </source>
</evidence>
<evidence type="ECO:0000313" key="17">
    <source>
        <dbReference type="RefSeq" id="XP_031563843.1"/>
    </source>
</evidence>
<dbReference type="FunFam" id="1.10.510.10:FF:000190">
    <property type="entry name" value="Proto-oncogene tyrosine-protein kinase receptor Ret"/>
    <property type="match status" value="1"/>
</dbReference>
<dbReference type="GO" id="GO:0007169">
    <property type="term" value="P:cell surface receptor protein tyrosine kinase signaling pathway"/>
    <property type="evidence" value="ECO:0007669"/>
    <property type="project" value="TreeGrafter"/>
</dbReference>
<dbReference type="Pfam" id="PF07714">
    <property type="entry name" value="PK_Tyr_Ser-Thr"/>
    <property type="match status" value="1"/>
</dbReference>
<dbReference type="PANTHER" id="PTHR24416">
    <property type="entry name" value="TYROSINE-PROTEIN KINASE RECEPTOR"/>
    <property type="match status" value="1"/>
</dbReference>
<dbReference type="RefSeq" id="XP_031563843.1">
    <property type="nucleotide sequence ID" value="XM_031707983.1"/>
</dbReference>
<evidence type="ECO:0000256" key="12">
    <source>
        <dbReference type="ARBA" id="ARBA00023180"/>
    </source>
</evidence>
<keyword evidence="16" id="KW-1185">Reference proteome</keyword>
<evidence type="ECO:0000256" key="11">
    <source>
        <dbReference type="ARBA" id="ARBA00023137"/>
    </source>
</evidence>
<accession>A0A6P8I781</accession>
<dbReference type="EC" id="2.7.10.1" evidence="2"/>
<sequence>MNTTSTTGISLLEKLMFAYGIAKGMTHLGKKKCIHRDLAARNVLLGKDNIPMVSDFGLSRDVYESGQYEKTTGGKLPVKWMAIESLEDYVYTVQSDVWSYGVVLWEIETFGRIPYPAISGLELLSNLQHGYRLEKPEECSNEVCQIMMDCWQKDPSKRPKFTDLTKRILLLLKDVPGHEDVVSPEELHDASYDEVVIDESFLAKTHEDERALTTEEFNNTSYDQVVIDESFLAKTHEDARALTTEEFNNASYDQVVIDESFLAQEEEEEKEVKSIIDKPSEIVLNIIENEESQRYVEHPGPPANVTKNHKNKSDEFEPQKSIMSLANPAYGMINEESIS</sequence>
<dbReference type="InterPro" id="IPR050122">
    <property type="entry name" value="RTK"/>
</dbReference>
<evidence type="ECO:0000256" key="10">
    <source>
        <dbReference type="ARBA" id="ARBA00023136"/>
    </source>
</evidence>
<dbReference type="GO" id="GO:0043235">
    <property type="term" value="C:receptor complex"/>
    <property type="evidence" value="ECO:0007669"/>
    <property type="project" value="TreeGrafter"/>
</dbReference>
<dbReference type="InterPro" id="IPR020635">
    <property type="entry name" value="Tyr_kinase_cat_dom"/>
</dbReference>
<feature type="domain" description="Protein kinase" evidence="15">
    <location>
        <begin position="1"/>
        <end position="170"/>
    </location>
</feature>
<evidence type="ECO:0000256" key="9">
    <source>
        <dbReference type="ARBA" id="ARBA00022989"/>
    </source>
</evidence>
<keyword evidence="7" id="KW-0418">Kinase</keyword>
<dbReference type="InterPro" id="IPR001245">
    <property type="entry name" value="Ser-Thr/Tyr_kinase_cat_dom"/>
</dbReference>
<dbReference type="PANTHER" id="PTHR24416:SF617">
    <property type="entry name" value="RET ONCOGENE, ISOFORM A"/>
    <property type="match status" value="1"/>
</dbReference>
<dbReference type="InterPro" id="IPR011009">
    <property type="entry name" value="Kinase-like_dom_sf"/>
</dbReference>
<dbReference type="SUPFAM" id="SSF56112">
    <property type="entry name" value="Protein kinase-like (PK-like)"/>
    <property type="match status" value="1"/>
</dbReference>
<evidence type="ECO:0000256" key="13">
    <source>
        <dbReference type="ARBA" id="ARBA00051243"/>
    </source>
</evidence>
<reference evidence="17" key="1">
    <citation type="submission" date="2025-08" db="UniProtKB">
        <authorList>
            <consortium name="RefSeq"/>
        </authorList>
    </citation>
    <scope>IDENTIFICATION</scope>
</reference>
<evidence type="ECO:0000256" key="7">
    <source>
        <dbReference type="ARBA" id="ARBA00022777"/>
    </source>
</evidence>
<dbReference type="GeneID" id="116299341"/>
<dbReference type="InParanoid" id="A0A6P8I781"/>
<dbReference type="InterPro" id="IPR000719">
    <property type="entry name" value="Prot_kinase_dom"/>
</dbReference>
<comment type="subcellular location">
    <subcellularLocation>
        <location evidence="1">Membrane</location>
        <topology evidence="1">Single-pass type I membrane protein</topology>
    </subcellularLocation>
</comment>
<gene>
    <name evidence="17" type="primary">LOC116299341</name>
</gene>
<keyword evidence="9" id="KW-1133">Transmembrane helix</keyword>
<dbReference type="Gene3D" id="1.10.510.10">
    <property type="entry name" value="Transferase(Phosphotransferase) domain 1"/>
    <property type="match status" value="1"/>
</dbReference>
<evidence type="ECO:0000256" key="3">
    <source>
        <dbReference type="ARBA" id="ARBA00022679"/>
    </source>
</evidence>
<keyword evidence="5" id="KW-0732">Signal</keyword>
<dbReference type="InterPro" id="IPR008266">
    <property type="entry name" value="Tyr_kinase_AS"/>
</dbReference>
<dbReference type="KEGG" id="aten:116299341"/>
<dbReference type="AlphaFoldDB" id="A0A6P8I781"/>
<evidence type="ECO:0000256" key="4">
    <source>
        <dbReference type="ARBA" id="ARBA00022692"/>
    </source>
</evidence>
<proteinExistence type="predicted"/>
<protein>
    <recommendedName>
        <fullName evidence="2">receptor protein-tyrosine kinase</fullName>
        <ecNumber evidence="2">2.7.10.1</ecNumber>
    </recommendedName>
</protein>
<dbReference type="OrthoDB" id="5966694at2759"/>
<evidence type="ECO:0000256" key="14">
    <source>
        <dbReference type="SAM" id="MobiDB-lite"/>
    </source>
</evidence>
<dbReference type="PROSITE" id="PS50011">
    <property type="entry name" value="PROTEIN_KINASE_DOM"/>
    <property type="match status" value="1"/>
</dbReference>
<evidence type="ECO:0000256" key="1">
    <source>
        <dbReference type="ARBA" id="ARBA00004479"/>
    </source>
</evidence>
<dbReference type="GO" id="GO:0005886">
    <property type="term" value="C:plasma membrane"/>
    <property type="evidence" value="ECO:0007669"/>
    <property type="project" value="TreeGrafter"/>
</dbReference>
<dbReference type="PRINTS" id="PR00109">
    <property type="entry name" value="TYRKINASE"/>
</dbReference>
<evidence type="ECO:0000313" key="16">
    <source>
        <dbReference type="Proteomes" id="UP000515163"/>
    </source>
</evidence>
<dbReference type="GO" id="GO:0005524">
    <property type="term" value="F:ATP binding"/>
    <property type="evidence" value="ECO:0007669"/>
    <property type="project" value="UniProtKB-KW"/>
</dbReference>
<keyword evidence="11" id="KW-0829">Tyrosine-protein kinase</keyword>
<keyword evidence="6" id="KW-0547">Nucleotide-binding</keyword>
<dbReference type="SMART" id="SM00219">
    <property type="entry name" value="TyrKc"/>
    <property type="match status" value="1"/>
</dbReference>
<organism evidence="16 17">
    <name type="scientific">Actinia tenebrosa</name>
    <name type="common">Australian red waratah sea anemone</name>
    <dbReference type="NCBI Taxonomy" id="6105"/>
    <lineage>
        <taxon>Eukaryota</taxon>
        <taxon>Metazoa</taxon>
        <taxon>Cnidaria</taxon>
        <taxon>Anthozoa</taxon>
        <taxon>Hexacorallia</taxon>
        <taxon>Actiniaria</taxon>
        <taxon>Actiniidae</taxon>
        <taxon>Actinia</taxon>
    </lineage>
</organism>